<dbReference type="InterPro" id="IPR011256">
    <property type="entry name" value="Reg_factor_effector_dom_sf"/>
</dbReference>
<sequence>MFKIGDFARFNKVTVKTLRHYEKVGLLMPIYVDQYSGYRYYSAGQIDRLNNIIALKCIGFSLSEIAILIETNLSKGEMVRIFKLKEEEIIENIRLENEKHLRIKSIINSIENGEKNMEYNIVIKESAAIKAASLRDIIPEYSAQCHLWQELNEHLQNNNIKTTGPCFVIYHDNGFKESDVDIQICKTISQDFPETERIKNIEIDAVKEMACTIHKGAYENLSSAYHALLKWIEENNYEIAGENRELYIEGEWSTDNIEDYITEIQVPVKRK</sequence>
<evidence type="ECO:0000259" key="2">
    <source>
        <dbReference type="PROSITE" id="PS50937"/>
    </source>
</evidence>
<gene>
    <name evidence="3" type="ORF">OW763_13660</name>
</gene>
<dbReference type="SMART" id="SM00871">
    <property type="entry name" value="AraC_E_bind"/>
    <property type="match status" value="1"/>
</dbReference>
<dbReference type="Pfam" id="PF13411">
    <property type="entry name" value="MerR_1"/>
    <property type="match status" value="1"/>
</dbReference>
<dbReference type="InterPro" id="IPR009061">
    <property type="entry name" value="DNA-bd_dom_put_sf"/>
</dbReference>
<keyword evidence="1" id="KW-0238">DNA-binding</keyword>
<evidence type="ECO:0000313" key="4">
    <source>
        <dbReference type="Proteomes" id="UP001078443"/>
    </source>
</evidence>
<dbReference type="PANTHER" id="PTHR30204:SF97">
    <property type="entry name" value="MERR FAMILY REGULATORY PROTEIN"/>
    <property type="match status" value="1"/>
</dbReference>
<evidence type="ECO:0000256" key="1">
    <source>
        <dbReference type="ARBA" id="ARBA00023125"/>
    </source>
</evidence>
<dbReference type="InterPro" id="IPR029442">
    <property type="entry name" value="GyrI-like"/>
</dbReference>
<organism evidence="3 4">
    <name type="scientific">Clostridium aestuarii</name>
    <dbReference type="NCBI Taxonomy" id="338193"/>
    <lineage>
        <taxon>Bacteria</taxon>
        <taxon>Bacillati</taxon>
        <taxon>Bacillota</taxon>
        <taxon>Clostridia</taxon>
        <taxon>Eubacteriales</taxon>
        <taxon>Clostridiaceae</taxon>
        <taxon>Clostridium</taxon>
    </lineage>
</organism>
<dbReference type="RefSeq" id="WP_268041704.1">
    <property type="nucleotide sequence ID" value="NZ_JAPQER010000007.1"/>
</dbReference>
<evidence type="ECO:0000313" key="3">
    <source>
        <dbReference type="EMBL" id="MCY6485378.1"/>
    </source>
</evidence>
<reference evidence="3" key="1">
    <citation type="submission" date="2022-12" db="EMBL/GenBank/DDBJ databases">
        <authorList>
            <person name="Wang J."/>
        </authorList>
    </citation>
    <scope>NUCLEOTIDE SEQUENCE</scope>
    <source>
        <strain evidence="3">HY-45-18</strain>
    </source>
</reference>
<protein>
    <submittedName>
        <fullName evidence="3">GyrI-like domain-containing protein</fullName>
    </submittedName>
</protein>
<dbReference type="Proteomes" id="UP001078443">
    <property type="component" value="Unassembled WGS sequence"/>
</dbReference>
<accession>A0ABT4D5S1</accession>
<feature type="domain" description="HTH merR-type" evidence="2">
    <location>
        <begin position="1"/>
        <end position="71"/>
    </location>
</feature>
<dbReference type="PANTHER" id="PTHR30204">
    <property type="entry name" value="REDOX-CYCLING DRUG-SENSING TRANSCRIPTIONAL ACTIVATOR SOXR"/>
    <property type="match status" value="1"/>
</dbReference>
<dbReference type="SUPFAM" id="SSF46955">
    <property type="entry name" value="Putative DNA-binding domain"/>
    <property type="match status" value="1"/>
</dbReference>
<keyword evidence="4" id="KW-1185">Reference proteome</keyword>
<dbReference type="Gene3D" id="1.10.1660.10">
    <property type="match status" value="1"/>
</dbReference>
<dbReference type="InterPro" id="IPR010499">
    <property type="entry name" value="AraC_E-bd"/>
</dbReference>
<dbReference type="Pfam" id="PF06445">
    <property type="entry name" value="GyrI-like"/>
    <property type="match status" value="1"/>
</dbReference>
<dbReference type="EMBL" id="JAPQER010000007">
    <property type="protein sequence ID" value="MCY6485378.1"/>
    <property type="molecule type" value="Genomic_DNA"/>
</dbReference>
<comment type="caution">
    <text evidence="3">The sequence shown here is derived from an EMBL/GenBank/DDBJ whole genome shotgun (WGS) entry which is preliminary data.</text>
</comment>
<dbReference type="SMART" id="SM00422">
    <property type="entry name" value="HTH_MERR"/>
    <property type="match status" value="1"/>
</dbReference>
<name>A0ABT4D5S1_9CLOT</name>
<dbReference type="PROSITE" id="PS50937">
    <property type="entry name" value="HTH_MERR_2"/>
    <property type="match status" value="1"/>
</dbReference>
<proteinExistence type="predicted"/>
<dbReference type="SUPFAM" id="SSF55136">
    <property type="entry name" value="Probable bacterial effector-binding domain"/>
    <property type="match status" value="1"/>
</dbReference>
<dbReference type="Gene3D" id="3.20.80.10">
    <property type="entry name" value="Regulatory factor, effector binding domain"/>
    <property type="match status" value="1"/>
</dbReference>
<dbReference type="InterPro" id="IPR047057">
    <property type="entry name" value="MerR_fam"/>
</dbReference>
<dbReference type="InterPro" id="IPR000551">
    <property type="entry name" value="MerR-type_HTH_dom"/>
</dbReference>